<dbReference type="InterPro" id="IPR041414">
    <property type="entry name" value="Raco-like_middle"/>
</dbReference>
<dbReference type="InterPro" id="IPR042259">
    <property type="entry name" value="Raco-like_middle_sf"/>
</dbReference>
<dbReference type="RefSeq" id="WP_011736451.1">
    <property type="nucleotide sequence ID" value="NC_008609.1"/>
</dbReference>
<organism evidence="3 4">
    <name type="scientific">Pelobacter propionicus (strain DSM 2379 / NBRC 103807 / OttBd1)</name>
    <dbReference type="NCBI Taxonomy" id="338966"/>
    <lineage>
        <taxon>Bacteria</taxon>
        <taxon>Pseudomonadati</taxon>
        <taxon>Thermodesulfobacteriota</taxon>
        <taxon>Desulfuromonadia</taxon>
        <taxon>Desulfuromonadales</taxon>
        <taxon>Desulfuromonadaceae</taxon>
        <taxon>Pelobacter</taxon>
    </lineage>
</organism>
<dbReference type="InterPro" id="IPR027980">
    <property type="entry name" value="RACo_C"/>
</dbReference>
<dbReference type="Proteomes" id="UP000006732">
    <property type="component" value="Chromosome"/>
</dbReference>
<dbReference type="HOGENOM" id="CLU_019091_1_0_7"/>
<protein>
    <recommendedName>
        <fullName evidence="5">DUF4445 domain-containing protein</fullName>
    </recommendedName>
</protein>
<dbReference type="Gene3D" id="3.30.420.480">
    <property type="entry name" value="Domain of unknown function (DUF4445)"/>
    <property type="match status" value="1"/>
</dbReference>
<dbReference type="eggNOG" id="COG3894">
    <property type="taxonomic scope" value="Bacteria"/>
</dbReference>
<proteinExistence type="predicted"/>
<evidence type="ECO:0000313" key="3">
    <source>
        <dbReference type="EMBL" id="ABL00198.1"/>
    </source>
</evidence>
<dbReference type="KEGG" id="ppd:Ppro_2593"/>
<dbReference type="AlphaFoldDB" id="A1AS77"/>
<evidence type="ECO:0000259" key="1">
    <source>
        <dbReference type="Pfam" id="PF14574"/>
    </source>
</evidence>
<keyword evidence="4" id="KW-1185">Reference proteome</keyword>
<name>A1AS77_PELPD</name>
<dbReference type="EMBL" id="CP000482">
    <property type="protein sequence ID" value="ABL00198.1"/>
    <property type="molecule type" value="Genomic_DNA"/>
</dbReference>
<dbReference type="STRING" id="338966.Ppro_2593"/>
<dbReference type="PANTHER" id="PTHR42895:SF2">
    <property type="entry name" value="IRON-SULFUR CLUSTER PROTEIN"/>
    <property type="match status" value="1"/>
</dbReference>
<accession>A1AS77</accession>
<feature type="domain" description="RACo-like middle region" evidence="2">
    <location>
        <begin position="2"/>
        <end position="154"/>
    </location>
</feature>
<sequence>MYAVAIDLGTTTLAVSLIHTVSGKRLAVGGAMNPQRSFGSDVVSRLGAAVTSPAARREMTALIRAELLRLAQGVCGDAGVAWDLVERVAIAGNPAMQHLLLGLELNRLAFPPYLPQVSSATRLPVAELGWAGRAQAYVFPMPGGFVGGDTVAFLFGAGDEPPLPDAPSLFLDLGTNGEMALVAGETVWATSAAAGPAFEGGNLSCGMAALSGAISSVRIEHDRVRTEVIGNVLPLGICGSGVLEAITQLVQHGILEPGGRLRDSSEISSNLAGRVVSHDGENAFVIHRDAQRMLLLTQSDIRQVQLAKGAIRAGLEVLFHRAGISPSGLSSVRLTGSFGAVVRPEWLKTVGIFDASMVHTIVFTPEGALAGAERSLMRPDGFEAVERLALRFRVVPLSGTPLFERLFLRSLEFSVP</sequence>
<reference evidence="3 4" key="1">
    <citation type="submission" date="2006-10" db="EMBL/GenBank/DDBJ databases">
        <title>Complete sequence of chromosome of Pelobacter propionicus DSM 2379.</title>
        <authorList>
            <consortium name="US DOE Joint Genome Institute"/>
            <person name="Copeland A."/>
            <person name="Lucas S."/>
            <person name="Lapidus A."/>
            <person name="Barry K."/>
            <person name="Detter J.C."/>
            <person name="Glavina del Rio T."/>
            <person name="Hammon N."/>
            <person name="Israni S."/>
            <person name="Dalin E."/>
            <person name="Tice H."/>
            <person name="Pitluck S."/>
            <person name="Saunders E."/>
            <person name="Brettin T."/>
            <person name="Bruce D."/>
            <person name="Han C."/>
            <person name="Tapia R."/>
            <person name="Schmutz J."/>
            <person name="Larimer F."/>
            <person name="Land M."/>
            <person name="Hauser L."/>
            <person name="Kyrpides N."/>
            <person name="Kim E."/>
            <person name="Lovley D."/>
            <person name="Richardson P."/>
        </authorList>
    </citation>
    <scope>NUCLEOTIDE SEQUENCE [LARGE SCALE GENOMIC DNA]</scope>
    <source>
        <strain evidence="4">DSM 2379 / NBRC 103807 / OttBd1</strain>
    </source>
</reference>
<dbReference type="OrthoDB" id="9810588at2"/>
<dbReference type="Pfam" id="PF14574">
    <property type="entry name" value="RACo_C_ter"/>
    <property type="match status" value="1"/>
</dbReference>
<dbReference type="InterPro" id="IPR052911">
    <property type="entry name" value="Corrinoid_activation_enz"/>
</dbReference>
<evidence type="ECO:0008006" key="5">
    <source>
        <dbReference type="Google" id="ProtNLM"/>
    </source>
</evidence>
<gene>
    <name evidence="3" type="ordered locus">Ppro_2593</name>
</gene>
<evidence type="ECO:0000259" key="2">
    <source>
        <dbReference type="Pfam" id="PF17651"/>
    </source>
</evidence>
<dbReference type="Pfam" id="PF17651">
    <property type="entry name" value="Raco_middle"/>
    <property type="match status" value="1"/>
</dbReference>
<dbReference type="PANTHER" id="PTHR42895">
    <property type="entry name" value="IRON-SULFUR CLUSTER-BINDING PROTEIN-RELATED"/>
    <property type="match status" value="1"/>
</dbReference>
<feature type="domain" description="RACo C-terminal" evidence="1">
    <location>
        <begin position="168"/>
        <end position="413"/>
    </location>
</feature>
<evidence type="ECO:0000313" key="4">
    <source>
        <dbReference type="Proteomes" id="UP000006732"/>
    </source>
</evidence>